<dbReference type="PROSITE" id="PS00486">
    <property type="entry name" value="DNA_MISMATCH_REPAIR_2"/>
    <property type="match status" value="1"/>
</dbReference>
<comment type="similarity">
    <text evidence="1 9 10">Belongs to the DNA mismatch repair MutS family.</text>
</comment>
<dbReference type="InterPro" id="IPR036187">
    <property type="entry name" value="DNA_mismatch_repair_MutS_sf"/>
</dbReference>
<dbReference type="InterPro" id="IPR007696">
    <property type="entry name" value="DNA_mismatch_repair_MutS_core"/>
</dbReference>
<keyword evidence="5 9" id="KW-0067">ATP-binding</keyword>
<dbReference type="InterPro" id="IPR036678">
    <property type="entry name" value="MutS_con_dom_sf"/>
</dbReference>
<reference evidence="13 15" key="1">
    <citation type="submission" date="2018-08" db="EMBL/GenBank/DDBJ databases">
        <title>The first complete genome of Treponema rectale (CHPAT), a commensal spirochete of the bovine rectum.</title>
        <authorList>
            <person name="Staton G.J."/>
            <person name="Clegg S.R."/>
            <person name="Carter S.D."/>
            <person name="Radford A.D."/>
            <person name="Darby A."/>
            <person name="Hall N."/>
            <person name="Birtles R.J."/>
            <person name="Evans N.J."/>
        </authorList>
    </citation>
    <scope>NUCLEOTIDE SEQUENCE [LARGE SCALE GENOMIC DNA]</scope>
    <source>
        <strain evidence="13 15">CHPA</strain>
    </source>
</reference>
<dbReference type="GO" id="GO:0140664">
    <property type="term" value="F:ATP-dependent DNA damage sensor activity"/>
    <property type="evidence" value="ECO:0007669"/>
    <property type="project" value="InterPro"/>
</dbReference>
<evidence type="ECO:0000256" key="6">
    <source>
        <dbReference type="ARBA" id="ARBA00023125"/>
    </source>
</evidence>
<reference evidence="12 14" key="2">
    <citation type="submission" date="2020-08" db="EMBL/GenBank/DDBJ databases">
        <title>Genomic Encyclopedia of Type Strains, Phase IV (KMG-IV): sequencing the most valuable type-strain genomes for metagenomic binning, comparative biology and taxonomic classification.</title>
        <authorList>
            <person name="Goeker M."/>
        </authorList>
    </citation>
    <scope>NUCLEOTIDE SEQUENCE [LARGE SCALE GENOMIC DNA]</scope>
    <source>
        <strain evidence="12 14">DSM 103679</strain>
    </source>
</reference>
<keyword evidence="7 9" id="KW-0234">DNA repair</keyword>
<evidence type="ECO:0000256" key="7">
    <source>
        <dbReference type="ARBA" id="ARBA00023204"/>
    </source>
</evidence>
<dbReference type="Pfam" id="PF01624">
    <property type="entry name" value="MutS_I"/>
    <property type="match status" value="1"/>
</dbReference>
<dbReference type="SUPFAM" id="SSF55271">
    <property type="entry name" value="DNA repair protein MutS, domain I"/>
    <property type="match status" value="1"/>
</dbReference>
<dbReference type="GO" id="GO:0005829">
    <property type="term" value="C:cytosol"/>
    <property type="evidence" value="ECO:0007669"/>
    <property type="project" value="TreeGrafter"/>
</dbReference>
<dbReference type="PANTHER" id="PTHR11361:SF34">
    <property type="entry name" value="DNA MISMATCH REPAIR PROTEIN MSH1, MITOCHONDRIAL"/>
    <property type="match status" value="1"/>
</dbReference>
<accession>A0A840SAV8</accession>
<dbReference type="SMART" id="SM00534">
    <property type="entry name" value="MUTSac"/>
    <property type="match status" value="1"/>
</dbReference>
<dbReference type="PANTHER" id="PTHR11361">
    <property type="entry name" value="DNA MISMATCH REPAIR PROTEIN MUTS FAMILY MEMBER"/>
    <property type="match status" value="1"/>
</dbReference>
<dbReference type="Pfam" id="PF00488">
    <property type="entry name" value="MutS_V"/>
    <property type="match status" value="1"/>
</dbReference>
<evidence type="ECO:0000256" key="5">
    <source>
        <dbReference type="ARBA" id="ARBA00022840"/>
    </source>
</evidence>
<dbReference type="KEGG" id="trc:DYE49_07700"/>
<dbReference type="SUPFAM" id="SSF52540">
    <property type="entry name" value="P-loop containing nucleoside triphosphate hydrolases"/>
    <property type="match status" value="1"/>
</dbReference>
<organism evidence="12 14">
    <name type="scientific">Treponema rectale</name>
    <dbReference type="NCBI Taxonomy" id="744512"/>
    <lineage>
        <taxon>Bacteria</taxon>
        <taxon>Pseudomonadati</taxon>
        <taxon>Spirochaetota</taxon>
        <taxon>Spirochaetia</taxon>
        <taxon>Spirochaetales</taxon>
        <taxon>Treponemataceae</taxon>
        <taxon>Treponema</taxon>
    </lineage>
</organism>
<dbReference type="GO" id="GO:0003684">
    <property type="term" value="F:damaged DNA binding"/>
    <property type="evidence" value="ECO:0007669"/>
    <property type="project" value="UniProtKB-UniRule"/>
</dbReference>
<dbReference type="RefSeq" id="WP_184651375.1">
    <property type="nucleotide sequence ID" value="NZ_JACHFR010000001.1"/>
</dbReference>
<dbReference type="NCBIfam" id="TIGR01070">
    <property type="entry name" value="mutS1"/>
    <property type="match status" value="1"/>
</dbReference>
<keyword evidence="6 9" id="KW-0238">DNA-binding</keyword>
<comment type="function">
    <text evidence="8 9">This protein is involved in the repair of mismatches in DNA. It is possible that it carries out the mismatch recognition step. This protein has a weak ATPase activity.</text>
</comment>
<dbReference type="Gene3D" id="3.40.1170.10">
    <property type="entry name" value="DNA repair protein MutS, domain I"/>
    <property type="match status" value="1"/>
</dbReference>
<feature type="domain" description="DNA mismatch repair proteins mutS family" evidence="11">
    <location>
        <begin position="690"/>
        <end position="706"/>
    </location>
</feature>
<dbReference type="Pfam" id="PF05190">
    <property type="entry name" value="MutS_IV"/>
    <property type="match status" value="1"/>
</dbReference>
<dbReference type="InterPro" id="IPR007695">
    <property type="entry name" value="DNA_mismatch_repair_MutS-lik_N"/>
</dbReference>
<evidence type="ECO:0000256" key="4">
    <source>
        <dbReference type="ARBA" id="ARBA00022763"/>
    </source>
</evidence>
<dbReference type="InterPro" id="IPR016151">
    <property type="entry name" value="DNA_mismatch_repair_MutS_N"/>
</dbReference>
<dbReference type="InterPro" id="IPR017261">
    <property type="entry name" value="DNA_mismatch_repair_MutS/MSH"/>
</dbReference>
<dbReference type="NCBIfam" id="NF003810">
    <property type="entry name" value="PRK05399.1"/>
    <property type="match status" value="1"/>
</dbReference>
<dbReference type="GO" id="GO:0005524">
    <property type="term" value="F:ATP binding"/>
    <property type="evidence" value="ECO:0007669"/>
    <property type="project" value="UniProtKB-UniRule"/>
</dbReference>
<dbReference type="EMBL" id="JACHFR010000001">
    <property type="protein sequence ID" value="MBB5217935.1"/>
    <property type="molecule type" value="Genomic_DNA"/>
</dbReference>
<evidence type="ECO:0000256" key="3">
    <source>
        <dbReference type="ARBA" id="ARBA00022741"/>
    </source>
</evidence>
<dbReference type="FunFam" id="3.40.50.300:FF:000870">
    <property type="entry name" value="MutS protein homolog 4"/>
    <property type="match status" value="1"/>
</dbReference>
<dbReference type="InterPro" id="IPR007861">
    <property type="entry name" value="DNA_mismatch_repair_MutS_clamp"/>
</dbReference>
<dbReference type="InterPro" id="IPR045076">
    <property type="entry name" value="MutS"/>
</dbReference>
<gene>
    <name evidence="9" type="primary">mutS</name>
    <name evidence="13" type="ORF">DYE49_07700</name>
    <name evidence="12" type="ORF">HNP77_000279</name>
</gene>
<dbReference type="Proteomes" id="UP000578697">
    <property type="component" value="Unassembled WGS sequence"/>
</dbReference>
<dbReference type="SMART" id="SM00533">
    <property type="entry name" value="MUTSd"/>
    <property type="match status" value="1"/>
</dbReference>
<evidence type="ECO:0000313" key="14">
    <source>
        <dbReference type="Proteomes" id="UP000578697"/>
    </source>
</evidence>
<dbReference type="GO" id="GO:0006298">
    <property type="term" value="P:mismatch repair"/>
    <property type="evidence" value="ECO:0007669"/>
    <property type="project" value="UniProtKB-UniRule"/>
</dbReference>
<evidence type="ECO:0000259" key="11">
    <source>
        <dbReference type="PROSITE" id="PS00486"/>
    </source>
</evidence>
<evidence type="ECO:0000313" key="12">
    <source>
        <dbReference type="EMBL" id="MBB5217935.1"/>
    </source>
</evidence>
<dbReference type="Gene3D" id="3.40.50.300">
    <property type="entry name" value="P-loop containing nucleotide triphosphate hydrolases"/>
    <property type="match status" value="1"/>
</dbReference>
<dbReference type="InterPro" id="IPR005748">
    <property type="entry name" value="DNA_mismatch_repair_MutS"/>
</dbReference>
<evidence type="ECO:0000256" key="8">
    <source>
        <dbReference type="ARBA" id="ARBA00024647"/>
    </source>
</evidence>
<dbReference type="GO" id="GO:0030983">
    <property type="term" value="F:mismatched DNA binding"/>
    <property type="evidence" value="ECO:0007669"/>
    <property type="project" value="InterPro"/>
</dbReference>
<dbReference type="InterPro" id="IPR000432">
    <property type="entry name" value="DNA_mismatch_repair_MutS_C"/>
</dbReference>
<evidence type="ECO:0000256" key="10">
    <source>
        <dbReference type="RuleBase" id="RU003756"/>
    </source>
</evidence>
<sequence>MADEITPLFAQYLGIKQQHPNEVLFFRLGDFYEMFDDDAVEVSRLLNLTLTHRGQNPMCGIPYHAAKIYIARLLRLGKKIAIAEQVGDIPAPGKGLTERKVIEIITPGTALESEYLDGGINNFLASLCVRGKETGFSFIDVTTGEFKATSFETASIQENFPKELGRCSPRELILPESLRSNRIIQDTVALFDSMAVSYYPDWNFSLDSGYERLTEQFGTANLRSFSLTENSVEVMSAGFLLDYVSKTTNVSSPHIKSIQVYKDSEYVVMDDSSRRNLEITGNLRDGSQQFSLLECVNYTRTAMGSRMMRKWLTFALTDVNAIISRQNHVELFVNDRTLLRRIRDQLDGILDVERLAGRIAMDKAHGKDLQALRASLSCWLNIQSILGDSNFALINPEPAAEIIDLIANSIMEDPATSLTDGGIIKSGWSEELDHWRQVHDNFNQVLDEYVEEEKQATGIQNLKIKKSGNMGYFIEVSKGKLDKVPSHFIMRRTLVNADRYTTEKLQELESNLNESDTRILELERDLFLEVRNRLKAFVAYLQQTAREIAYADVTSSFAEAAVRHNWVRPVIEESLVFDVKGGRHPVVEQHIPQGEFVPNDLNLCSEDGCTFALITGPNMAGKSTFLRQNALISLLAQTGSYVPALYARLGIVDRIFCRVGASDNLAKGESTFLVEMTETAHILRSATEKSLVIMDEVGRGTSTEDGLSIAWAVSEYLLERIKCKTLFATHYHELTRMESDRAKKLCMAVDESTSEVVFLRKVISGSSQNSYGIHVARLAGVPEPVIKRAQMILEKIQGEAEDKPVINADEHVFEEEKSAAAPVSFTGGLFSDEELILDEILSLEVDSITPIQALQTIARWKHSLSGR</sequence>
<proteinExistence type="inferred from homology"/>
<dbReference type="Gene3D" id="1.10.1420.10">
    <property type="match status" value="2"/>
</dbReference>
<dbReference type="Pfam" id="PF05192">
    <property type="entry name" value="MutS_III"/>
    <property type="match status" value="1"/>
</dbReference>
<feature type="binding site" evidence="9">
    <location>
        <begin position="616"/>
        <end position="623"/>
    </location>
    <ligand>
        <name>ATP</name>
        <dbReference type="ChEBI" id="CHEBI:30616"/>
    </ligand>
</feature>
<dbReference type="InterPro" id="IPR007860">
    <property type="entry name" value="DNA_mmatch_repair_MutS_con_dom"/>
</dbReference>
<evidence type="ECO:0000256" key="9">
    <source>
        <dbReference type="HAMAP-Rule" id="MF_00096"/>
    </source>
</evidence>
<keyword evidence="14" id="KW-1185">Reference proteome</keyword>
<evidence type="ECO:0000256" key="2">
    <source>
        <dbReference type="ARBA" id="ARBA00021982"/>
    </source>
</evidence>
<dbReference type="SUPFAM" id="SSF48334">
    <property type="entry name" value="DNA repair protein MutS, domain III"/>
    <property type="match status" value="1"/>
</dbReference>
<dbReference type="SUPFAM" id="SSF53150">
    <property type="entry name" value="DNA repair protein MutS, domain II"/>
    <property type="match status" value="1"/>
</dbReference>
<dbReference type="PIRSF" id="PIRSF037677">
    <property type="entry name" value="DNA_mis_repair_Msh6"/>
    <property type="match status" value="1"/>
</dbReference>
<evidence type="ECO:0000313" key="15">
    <source>
        <dbReference type="Proteomes" id="UP000593591"/>
    </source>
</evidence>
<keyword evidence="4 9" id="KW-0227">DNA damage</keyword>
<dbReference type="HAMAP" id="MF_00096">
    <property type="entry name" value="MutS"/>
    <property type="match status" value="1"/>
</dbReference>
<protein>
    <recommendedName>
        <fullName evidence="2 9">DNA mismatch repair protein MutS</fullName>
    </recommendedName>
</protein>
<dbReference type="InterPro" id="IPR027417">
    <property type="entry name" value="P-loop_NTPase"/>
</dbReference>
<dbReference type="Proteomes" id="UP000593591">
    <property type="component" value="Chromosome"/>
</dbReference>
<dbReference type="CDD" id="cd03284">
    <property type="entry name" value="ABC_MutS1"/>
    <property type="match status" value="1"/>
</dbReference>
<keyword evidence="3 9" id="KW-0547">Nucleotide-binding</keyword>
<name>A0A840SAV8_9SPIR</name>
<dbReference type="Gene3D" id="3.30.420.110">
    <property type="entry name" value="MutS, connector domain"/>
    <property type="match status" value="1"/>
</dbReference>
<evidence type="ECO:0000256" key="1">
    <source>
        <dbReference type="ARBA" id="ARBA00006271"/>
    </source>
</evidence>
<dbReference type="AlphaFoldDB" id="A0A840SAV8"/>
<dbReference type="EMBL" id="CP031517">
    <property type="protein sequence ID" value="QOS40347.1"/>
    <property type="molecule type" value="Genomic_DNA"/>
</dbReference>
<evidence type="ECO:0000313" key="13">
    <source>
        <dbReference type="EMBL" id="QOS40347.1"/>
    </source>
</evidence>
<dbReference type="Pfam" id="PF05188">
    <property type="entry name" value="MutS_II"/>
    <property type="match status" value="1"/>
</dbReference>